<feature type="transmembrane region" description="Helical" evidence="6">
    <location>
        <begin position="302"/>
        <end position="322"/>
    </location>
</feature>
<evidence type="ECO:0000256" key="5">
    <source>
        <dbReference type="ARBA" id="ARBA00023136"/>
    </source>
</evidence>
<dbReference type="GO" id="GO:0022857">
    <property type="term" value="F:transmembrane transporter activity"/>
    <property type="evidence" value="ECO:0007669"/>
    <property type="project" value="InterPro"/>
</dbReference>
<feature type="transmembrane region" description="Helical" evidence="6">
    <location>
        <begin position="139"/>
        <end position="163"/>
    </location>
</feature>
<dbReference type="PROSITE" id="PS50850">
    <property type="entry name" value="MFS"/>
    <property type="match status" value="1"/>
</dbReference>
<dbReference type="Gene3D" id="1.20.1720.10">
    <property type="entry name" value="Multidrug resistance protein D"/>
    <property type="match status" value="1"/>
</dbReference>
<gene>
    <name evidence="8" type="ORF">MUB46_01245</name>
</gene>
<keyword evidence="4 6" id="KW-1133">Transmembrane helix</keyword>
<feature type="transmembrane region" description="Helical" evidence="6">
    <location>
        <begin position="169"/>
        <end position="190"/>
    </location>
</feature>
<feature type="transmembrane region" description="Helical" evidence="6">
    <location>
        <begin position="202"/>
        <end position="220"/>
    </location>
</feature>
<reference evidence="8 9" key="1">
    <citation type="submission" date="2022-04" db="EMBL/GenBank/DDBJ databases">
        <authorList>
            <person name="Ye Y.-Q."/>
            <person name="Du Z.-J."/>
        </authorList>
    </citation>
    <scope>NUCLEOTIDE SEQUENCE [LARGE SCALE GENOMIC DNA]</scope>
    <source>
        <strain evidence="8 9">A6E488</strain>
    </source>
</reference>
<evidence type="ECO:0000313" key="8">
    <source>
        <dbReference type="EMBL" id="MCT8970476.1"/>
    </source>
</evidence>
<dbReference type="SUPFAM" id="SSF103473">
    <property type="entry name" value="MFS general substrate transporter"/>
    <property type="match status" value="2"/>
</dbReference>
<keyword evidence="9" id="KW-1185">Reference proteome</keyword>
<dbReference type="CDD" id="cd17321">
    <property type="entry name" value="MFS_MMR_MDR_like"/>
    <property type="match status" value="1"/>
</dbReference>
<proteinExistence type="predicted"/>
<keyword evidence="3 6" id="KW-0812">Transmembrane</keyword>
<feature type="domain" description="Major facilitator superfamily (MFS) profile" evidence="7">
    <location>
        <begin position="15"/>
        <end position="508"/>
    </location>
</feature>
<dbReference type="InterPro" id="IPR036259">
    <property type="entry name" value="MFS_trans_sf"/>
</dbReference>
<feature type="transmembrane region" description="Helical" evidence="6">
    <location>
        <begin position="104"/>
        <end position="127"/>
    </location>
</feature>
<feature type="transmembrane region" description="Helical" evidence="6">
    <location>
        <begin position="334"/>
        <end position="354"/>
    </location>
</feature>
<dbReference type="Pfam" id="PF07690">
    <property type="entry name" value="MFS_1"/>
    <property type="match status" value="2"/>
</dbReference>
<evidence type="ECO:0000256" key="1">
    <source>
        <dbReference type="ARBA" id="ARBA00004141"/>
    </source>
</evidence>
<name>A0AAW5QQW1_9HYPH</name>
<dbReference type="EMBL" id="JALIDZ010000001">
    <property type="protein sequence ID" value="MCT8970476.1"/>
    <property type="molecule type" value="Genomic_DNA"/>
</dbReference>
<keyword evidence="2" id="KW-0813">Transport</keyword>
<evidence type="ECO:0000256" key="6">
    <source>
        <dbReference type="SAM" id="Phobius"/>
    </source>
</evidence>
<evidence type="ECO:0000256" key="2">
    <source>
        <dbReference type="ARBA" id="ARBA00022448"/>
    </source>
</evidence>
<dbReference type="InterPro" id="IPR011701">
    <property type="entry name" value="MFS"/>
</dbReference>
<sequence>MAAVPDQPYEKRWRALVGISILCFVVFVDFTVVNTILPGIQRDLRTTNDQLQWVMNAFFLMLVVFMVTNGRLGDIYGRRKALYIGVVVFAIASFVAGAAPSAEVLIACRFVQGICGAALLTCSIGLVNHHFPEAERGRALAVFMSVTGFGMAVGPLIGGVLMSALSWRWAFYVNVPVVVVGFLVAFDAVIETPPQTGEKVDWLGLAFLTPGMAGLVVAIMKANEWGWASPLFLATAAAAIVLLAVFFVVERRVAFPIIDFALFGNRVFLACTVVALTLGGFIGLGSFMAPQYLQTVRGEAPYVAGLMLLPISALVVVVPPLIGRLADEHGPMRFIALGQVGLVLSALAQIFFAPDSAVPFVLFGLGLFGLGWGLQQATATLAATAPFPTARASVVIGVLYSIWNVGSSLALAIGGLIFEVLDKASLDAALAAEAITLTDADRHVVASLLSDPSQATTALGALTPGLEEKILPLFRDAFMAGYHGAMWYLLITCAVGAVLVPLIARGGRARAA</sequence>
<feature type="transmembrane region" description="Helical" evidence="6">
    <location>
        <begin position="260"/>
        <end position="282"/>
    </location>
</feature>
<comment type="caution">
    <text evidence="8">The sequence shown here is derived from an EMBL/GenBank/DDBJ whole genome shotgun (WGS) entry which is preliminary data.</text>
</comment>
<dbReference type="AlphaFoldDB" id="A0AAW5QQW1"/>
<dbReference type="PRINTS" id="PR01036">
    <property type="entry name" value="TCRTETB"/>
</dbReference>
<accession>A0AAW5QQW1</accession>
<dbReference type="Proteomes" id="UP001320898">
    <property type="component" value="Unassembled WGS sequence"/>
</dbReference>
<feature type="transmembrane region" description="Helical" evidence="6">
    <location>
        <begin position="485"/>
        <end position="504"/>
    </location>
</feature>
<evidence type="ECO:0000256" key="4">
    <source>
        <dbReference type="ARBA" id="ARBA00022989"/>
    </source>
</evidence>
<dbReference type="RefSeq" id="WP_261614043.1">
    <property type="nucleotide sequence ID" value="NZ_JALIDZ010000001.1"/>
</dbReference>
<keyword evidence="5 6" id="KW-0472">Membrane</keyword>
<feature type="transmembrane region" description="Helical" evidence="6">
    <location>
        <begin position="53"/>
        <end position="69"/>
    </location>
</feature>
<feature type="transmembrane region" description="Helical" evidence="6">
    <location>
        <begin position="394"/>
        <end position="418"/>
    </location>
</feature>
<dbReference type="InterPro" id="IPR020846">
    <property type="entry name" value="MFS_dom"/>
</dbReference>
<dbReference type="PANTHER" id="PTHR42718:SF9">
    <property type="entry name" value="MAJOR FACILITATOR SUPERFAMILY MULTIDRUG TRANSPORTER MFSC"/>
    <property type="match status" value="1"/>
</dbReference>
<dbReference type="GO" id="GO:0016020">
    <property type="term" value="C:membrane"/>
    <property type="evidence" value="ECO:0007669"/>
    <property type="project" value="UniProtKB-SubCell"/>
</dbReference>
<comment type="subcellular location">
    <subcellularLocation>
        <location evidence="1">Membrane</location>
        <topology evidence="1">Multi-pass membrane protein</topology>
    </subcellularLocation>
</comment>
<protein>
    <submittedName>
        <fullName evidence="8">MFS transporter</fullName>
    </submittedName>
</protein>
<organism evidence="8 9">
    <name type="scientific">Microbaculum marinisediminis</name>
    <dbReference type="NCBI Taxonomy" id="2931392"/>
    <lineage>
        <taxon>Bacteria</taxon>
        <taxon>Pseudomonadati</taxon>
        <taxon>Pseudomonadota</taxon>
        <taxon>Alphaproteobacteria</taxon>
        <taxon>Hyphomicrobiales</taxon>
        <taxon>Tepidamorphaceae</taxon>
        <taxon>Microbaculum</taxon>
    </lineage>
</organism>
<evidence type="ECO:0000313" key="9">
    <source>
        <dbReference type="Proteomes" id="UP001320898"/>
    </source>
</evidence>
<evidence type="ECO:0000259" key="7">
    <source>
        <dbReference type="PROSITE" id="PS50850"/>
    </source>
</evidence>
<feature type="transmembrane region" description="Helical" evidence="6">
    <location>
        <begin position="81"/>
        <end position="98"/>
    </location>
</feature>
<dbReference type="Gene3D" id="1.20.1250.20">
    <property type="entry name" value="MFS general substrate transporter like domains"/>
    <property type="match status" value="1"/>
</dbReference>
<feature type="transmembrane region" description="Helical" evidence="6">
    <location>
        <begin position="12"/>
        <end position="33"/>
    </location>
</feature>
<feature type="transmembrane region" description="Helical" evidence="6">
    <location>
        <begin position="360"/>
        <end position="382"/>
    </location>
</feature>
<dbReference type="PANTHER" id="PTHR42718">
    <property type="entry name" value="MAJOR FACILITATOR SUPERFAMILY MULTIDRUG TRANSPORTER MFSC"/>
    <property type="match status" value="1"/>
</dbReference>
<feature type="transmembrane region" description="Helical" evidence="6">
    <location>
        <begin position="226"/>
        <end position="248"/>
    </location>
</feature>
<evidence type="ECO:0000256" key="3">
    <source>
        <dbReference type="ARBA" id="ARBA00022692"/>
    </source>
</evidence>